<name>A0A8S5N361_9CAUD</name>
<protein>
    <submittedName>
        <fullName evidence="1">Uncharacterized protein</fullName>
    </submittedName>
</protein>
<accession>A0A8S5N361</accession>
<sequence>MAKAENTVIFDGIKYNPGDELPDLGSWVCTDAKGMVRDYEGLSKDVSKLPHYVQSGSSALCLDTSELYEYHKPTDTWYKL</sequence>
<reference evidence="1" key="1">
    <citation type="journal article" date="2021" name="Proc. Natl. Acad. Sci. U.S.A.">
        <title>A Catalog of Tens of Thousands of Viruses from Human Metagenomes Reveals Hidden Associations with Chronic Diseases.</title>
        <authorList>
            <person name="Tisza M.J."/>
            <person name="Buck C.B."/>
        </authorList>
    </citation>
    <scope>NUCLEOTIDE SEQUENCE</scope>
    <source>
        <strain evidence="1">Ctv0N24</strain>
    </source>
</reference>
<organism evidence="1">
    <name type="scientific">Siphoviridae sp. ctv0N24</name>
    <dbReference type="NCBI Taxonomy" id="2826509"/>
    <lineage>
        <taxon>Viruses</taxon>
        <taxon>Duplodnaviria</taxon>
        <taxon>Heunggongvirae</taxon>
        <taxon>Uroviricota</taxon>
        <taxon>Caudoviricetes</taxon>
    </lineage>
</organism>
<proteinExistence type="predicted"/>
<evidence type="ECO:0000313" key="1">
    <source>
        <dbReference type="EMBL" id="DAD89109.1"/>
    </source>
</evidence>
<dbReference type="EMBL" id="BK015052">
    <property type="protein sequence ID" value="DAD89109.1"/>
    <property type="molecule type" value="Genomic_DNA"/>
</dbReference>